<gene>
    <name evidence="5" type="ORF">D0Z08_23435</name>
</gene>
<dbReference type="Gene3D" id="3.40.50.150">
    <property type="entry name" value="Vaccinia Virus protein VP39"/>
    <property type="match status" value="1"/>
</dbReference>
<dbReference type="GO" id="GO:0008757">
    <property type="term" value="F:S-adenosylmethionine-dependent methyltransferase activity"/>
    <property type="evidence" value="ECO:0007669"/>
    <property type="project" value="TreeGrafter"/>
</dbReference>
<sequence length="423" mass="44434">MHDALLEEPDDAGRLVLAMLCYGARVATSRPRAAAAHAVDALASIGLVEEVAGFFVCPYRVTPMTGLVVVADQPSAGPDAVAPPSNITERLAELLPQSLAGSFADVGCGSGVLAMLAARRGASATGTDISPRALAFAEFNCALNGTAVDLRLGHLAEPLHADEVDLLVSQPPFMATPPSSPGVGFFHGGAQGDELALELTADLARVLTGEGLGVLRFDSPGLPGETLSRLTASLDGLELSAFTTMSLSADMAAIVSAELEDPTLGEHYAECAPHYRRHLASLHGGGQRSQVLLLARRSTQPVVTELVVDGLPRGWEPLARYRRGVEAVMTSDNEIDELTVQLHPGAIVVYEEDLASGDQKTWLRLPPGSFGAHSELSIDAVELLRAFSVPTRVSKVAEQGLTPIAELRAFVRTAVHRGLLVLA</sequence>
<evidence type="ECO:0000259" key="4">
    <source>
        <dbReference type="Pfam" id="PF05175"/>
    </source>
</evidence>
<evidence type="ECO:0000313" key="5">
    <source>
        <dbReference type="EMBL" id="RHW24681.1"/>
    </source>
</evidence>
<protein>
    <submittedName>
        <fullName evidence="5">Methyltransferase domain-containing protein</fullName>
    </submittedName>
</protein>
<evidence type="ECO:0000256" key="2">
    <source>
        <dbReference type="ARBA" id="ARBA00022679"/>
    </source>
</evidence>
<comment type="caution">
    <text evidence="5">The sequence shown here is derived from an EMBL/GenBank/DDBJ whole genome shotgun (WGS) entry which is preliminary data.</text>
</comment>
<accession>A0A417XWN0</accession>
<keyword evidence="6" id="KW-1185">Reference proteome</keyword>
<evidence type="ECO:0000256" key="3">
    <source>
        <dbReference type="ARBA" id="ARBA00022691"/>
    </source>
</evidence>
<dbReference type="GO" id="GO:0032259">
    <property type="term" value="P:methylation"/>
    <property type="evidence" value="ECO:0007669"/>
    <property type="project" value="UniProtKB-KW"/>
</dbReference>
<dbReference type="Pfam" id="PF05175">
    <property type="entry name" value="MTS"/>
    <property type="match status" value="1"/>
</dbReference>
<dbReference type="InterPro" id="IPR052190">
    <property type="entry name" value="Euk-Arch_PrmC-MTase"/>
</dbReference>
<reference evidence="5 6" key="1">
    <citation type="submission" date="2018-09" db="EMBL/GenBank/DDBJ databases">
        <title>Genome sequencing of Nocardioides immobilis CCTCC AB 2017083 for comparison to Nocardioides silvaticus.</title>
        <authorList>
            <person name="Li C."/>
            <person name="Wang G."/>
        </authorList>
    </citation>
    <scope>NUCLEOTIDE SEQUENCE [LARGE SCALE GENOMIC DNA]</scope>
    <source>
        <strain evidence="5 6">CCTCC AB 2017083</strain>
    </source>
</reference>
<dbReference type="InterPro" id="IPR007848">
    <property type="entry name" value="Small_mtfrase_dom"/>
</dbReference>
<dbReference type="AlphaFoldDB" id="A0A417XWN0"/>
<organism evidence="5 6">
    <name type="scientific">Nocardioides immobilis</name>
    <dbReference type="NCBI Taxonomy" id="2049295"/>
    <lineage>
        <taxon>Bacteria</taxon>
        <taxon>Bacillati</taxon>
        <taxon>Actinomycetota</taxon>
        <taxon>Actinomycetes</taxon>
        <taxon>Propionibacteriales</taxon>
        <taxon>Nocardioidaceae</taxon>
        <taxon>Nocardioides</taxon>
    </lineage>
</organism>
<evidence type="ECO:0000313" key="6">
    <source>
        <dbReference type="Proteomes" id="UP000283644"/>
    </source>
</evidence>
<dbReference type="PANTHER" id="PTHR45875">
    <property type="entry name" value="METHYLTRANSFERASE N6AMT1"/>
    <property type="match status" value="1"/>
</dbReference>
<dbReference type="OrthoDB" id="4228691at2"/>
<evidence type="ECO:0000256" key="1">
    <source>
        <dbReference type="ARBA" id="ARBA00022603"/>
    </source>
</evidence>
<dbReference type="InterPro" id="IPR029063">
    <property type="entry name" value="SAM-dependent_MTases_sf"/>
</dbReference>
<dbReference type="PANTHER" id="PTHR45875:SF1">
    <property type="entry name" value="METHYLTRANSFERASE N6AMT1"/>
    <property type="match status" value="1"/>
</dbReference>
<proteinExistence type="predicted"/>
<dbReference type="EMBL" id="QXGH01000030">
    <property type="protein sequence ID" value="RHW24681.1"/>
    <property type="molecule type" value="Genomic_DNA"/>
</dbReference>
<keyword evidence="2 5" id="KW-0808">Transferase</keyword>
<keyword evidence="1 5" id="KW-0489">Methyltransferase</keyword>
<dbReference type="Proteomes" id="UP000283644">
    <property type="component" value="Unassembled WGS sequence"/>
</dbReference>
<dbReference type="SUPFAM" id="SSF53335">
    <property type="entry name" value="S-adenosyl-L-methionine-dependent methyltransferases"/>
    <property type="match status" value="1"/>
</dbReference>
<dbReference type="GO" id="GO:0008276">
    <property type="term" value="F:protein methyltransferase activity"/>
    <property type="evidence" value="ECO:0007669"/>
    <property type="project" value="TreeGrafter"/>
</dbReference>
<feature type="domain" description="Methyltransferase small" evidence="4">
    <location>
        <begin position="88"/>
        <end position="175"/>
    </location>
</feature>
<name>A0A417XWN0_9ACTN</name>
<dbReference type="GO" id="GO:0035657">
    <property type="term" value="C:eRF1 methyltransferase complex"/>
    <property type="evidence" value="ECO:0007669"/>
    <property type="project" value="TreeGrafter"/>
</dbReference>
<keyword evidence="3" id="KW-0949">S-adenosyl-L-methionine</keyword>
<dbReference type="RefSeq" id="WP_118927692.1">
    <property type="nucleotide sequence ID" value="NZ_QXGH01000030.1"/>
</dbReference>
<dbReference type="CDD" id="cd02440">
    <property type="entry name" value="AdoMet_MTases"/>
    <property type="match status" value="1"/>
</dbReference>